<dbReference type="EMBL" id="FTLG01000007">
    <property type="protein sequence ID" value="SIP71091.1"/>
    <property type="molecule type" value="Genomic_DNA"/>
</dbReference>
<proteinExistence type="predicted"/>
<reference evidence="2" key="1">
    <citation type="submission" date="2016-12" db="EMBL/GenBank/DDBJ databases">
        <authorList>
            <person name="Gaudriault S."/>
        </authorList>
    </citation>
    <scope>NUCLEOTIDE SEQUENCE [LARGE SCALE GENOMIC DNA]</scope>
    <source>
        <strain evidence="2">HGB1681 (deposited as PTA-6826 in the American Type Culture Collection)</strain>
    </source>
</reference>
<organism evidence="1 2">
    <name type="scientific">Xenorhabdus innexi</name>
    <dbReference type="NCBI Taxonomy" id="290109"/>
    <lineage>
        <taxon>Bacteria</taxon>
        <taxon>Pseudomonadati</taxon>
        <taxon>Pseudomonadota</taxon>
        <taxon>Gammaproteobacteria</taxon>
        <taxon>Enterobacterales</taxon>
        <taxon>Morganellaceae</taxon>
        <taxon>Xenorhabdus</taxon>
    </lineage>
</organism>
<dbReference type="AlphaFoldDB" id="A0A1N6MQG2"/>
<name>A0A1N6MQG2_9GAMM</name>
<dbReference type="Proteomes" id="UP000196435">
    <property type="component" value="Unassembled WGS sequence"/>
</dbReference>
<gene>
    <name evidence="1" type="ORF">XIS1_1040084</name>
</gene>
<evidence type="ECO:0000313" key="2">
    <source>
        <dbReference type="Proteomes" id="UP000196435"/>
    </source>
</evidence>
<accession>A0A1N6MQG2</accession>
<protein>
    <submittedName>
        <fullName evidence="1">Uncharacterized protein</fullName>
    </submittedName>
</protein>
<sequence>MGNNNEIAAATPKAVYGKNGQKTVSIGISILIKQKSQPEIAKKVFLFSSLFLCFQVF</sequence>
<evidence type="ECO:0000313" key="1">
    <source>
        <dbReference type="EMBL" id="SIP71091.1"/>
    </source>
</evidence>